<dbReference type="Proteomes" id="UP001054837">
    <property type="component" value="Unassembled WGS sequence"/>
</dbReference>
<reference evidence="1 2" key="1">
    <citation type="submission" date="2021-06" db="EMBL/GenBank/DDBJ databases">
        <title>Caerostris darwini draft genome.</title>
        <authorList>
            <person name="Kono N."/>
            <person name="Arakawa K."/>
        </authorList>
    </citation>
    <scope>NUCLEOTIDE SEQUENCE [LARGE SCALE GENOMIC DNA]</scope>
</reference>
<comment type="caution">
    <text evidence="1">The sequence shown here is derived from an EMBL/GenBank/DDBJ whole genome shotgun (WGS) entry which is preliminary data.</text>
</comment>
<protein>
    <submittedName>
        <fullName evidence="1">Uncharacterized protein</fullName>
    </submittedName>
</protein>
<keyword evidence="2" id="KW-1185">Reference proteome</keyword>
<sequence>MQYHFPGISRARKSPIPFGEVVTMVCVDLETDSCSGGASSAIIVPPFQYTSKIAAAFPPKKVITHRSACHTPQTSRDVYSKRTSRIRNPVLIQDKAPTCDSMQCHFPGISRARDLRVNSVWRGCHIGLCGSRNGFLHWWRIKRKLRREELHRDLAGRKQIGLSWVEIVLEEG</sequence>
<dbReference type="EMBL" id="BPLQ01003121">
    <property type="protein sequence ID" value="GIX98151.1"/>
    <property type="molecule type" value="Genomic_DNA"/>
</dbReference>
<name>A0AAV4PPR4_9ARAC</name>
<evidence type="ECO:0000313" key="2">
    <source>
        <dbReference type="Proteomes" id="UP001054837"/>
    </source>
</evidence>
<proteinExistence type="predicted"/>
<accession>A0AAV4PPR4</accession>
<organism evidence="1 2">
    <name type="scientific">Caerostris darwini</name>
    <dbReference type="NCBI Taxonomy" id="1538125"/>
    <lineage>
        <taxon>Eukaryota</taxon>
        <taxon>Metazoa</taxon>
        <taxon>Ecdysozoa</taxon>
        <taxon>Arthropoda</taxon>
        <taxon>Chelicerata</taxon>
        <taxon>Arachnida</taxon>
        <taxon>Araneae</taxon>
        <taxon>Araneomorphae</taxon>
        <taxon>Entelegynae</taxon>
        <taxon>Araneoidea</taxon>
        <taxon>Araneidae</taxon>
        <taxon>Caerostris</taxon>
    </lineage>
</organism>
<dbReference type="AlphaFoldDB" id="A0AAV4PPR4"/>
<evidence type="ECO:0000313" key="1">
    <source>
        <dbReference type="EMBL" id="GIX98151.1"/>
    </source>
</evidence>
<gene>
    <name evidence="1" type="ORF">CDAR_396561</name>
</gene>